<evidence type="ECO:0000256" key="6">
    <source>
        <dbReference type="ARBA" id="ARBA00060503"/>
    </source>
</evidence>
<keyword evidence="16" id="KW-1185">Reference proteome</keyword>
<comment type="subcellular location">
    <subcellularLocation>
        <location evidence="6">Glycosome</location>
    </subcellularLocation>
</comment>
<dbReference type="Pfam" id="PF01210">
    <property type="entry name" value="NAD_Gly3P_dh_N"/>
    <property type="match status" value="1"/>
</dbReference>
<evidence type="ECO:0000313" key="16">
    <source>
        <dbReference type="Proteomes" id="UP001431209"/>
    </source>
</evidence>
<evidence type="ECO:0000256" key="4">
    <source>
        <dbReference type="ARBA" id="ARBA00023140"/>
    </source>
</evidence>
<dbReference type="SUPFAM" id="SSF51735">
    <property type="entry name" value="NAD(P)-binding Rossmann-fold domains"/>
    <property type="match status" value="1"/>
</dbReference>
<evidence type="ECO:0000256" key="9">
    <source>
        <dbReference type="PIRSR" id="PIRSR000114-2"/>
    </source>
</evidence>
<dbReference type="AlphaFoldDB" id="A0AAW2YXM9"/>
<dbReference type="FunFam" id="3.40.50.720:FF:000019">
    <property type="entry name" value="Glycerol-3-phosphate dehydrogenase [NAD(P)+]"/>
    <property type="match status" value="1"/>
</dbReference>
<dbReference type="NCBIfam" id="NF000942">
    <property type="entry name" value="PRK00094.1-4"/>
    <property type="match status" value="1"/>
</dbReference>
<dbReference type="GO" id="GO:0020015">
    <property type="term" value="C:glycosome"/>
    <property type="evidence" value="ECO:0007669"/>
    <property type="project" value="UniProtKB-SubCell"/>
</dbReference>
<evidence type="ECO:0000313" key="15">
    <source>
        <dbReference type="EMBL" id="KAL0481042.1"/>
    </source>
</evidence>
<dbReference type="InterPro" id="IPR013328">
    <property type="entry name" value="6PGD_dom2"/>
</dbReference>
<dbReference type="EMBL" id="JAOPGA020000726">
    <property type="protein sequence ID" value="KAL0481042.1"/>
    <property type="molecule type" value="Genomic_DNA"/>
</dbReference>
<evidence type="ECO:0000256" key="5">
    <source>
        <dbReference type="ARBA" id="ARBA00048683"/>
    </source>
</evidence>
<dbReference type="EC" id="1.1.1.8" evidence="12"/>
<evidence type="ECO:0000256" key="7">
    <source>
        <dbReference type="ARBA" id="ARBA00084116"/>
    </source>
</evidence>
<protein>
    <recommendedName>
        <fullName evidence="12">Glycerol-3-phosphate dehydrogenase [NAD(+)]</fullName>
        <ecNumber evidence="12">1.1.1.8</ecNumber>
    </recommendedName>
</protein>
<accession>A0AAW2YXM9</accession>
<comment type="caution">
    <text evidence="15">The sequence shown here is derived from an EMBL/GenBank/DDBJ whole genome shotgun (WGS) entry which is preliminary data.</text>
</comment>
<evidence type="ECO:0000259" key="13">
    <source>
        <dbReference type="Pfam" id="PF01210"/>
    </source>
</evidence>
<feature type="binding site" evidence="10">
    <location>
        <begin position="28"/>
        <end position="33"/>
    </location>
    <ligand>
        <name>NAD(+)</name>
        <dbReference type="ChEBI" id="CHEBI:57540"/>
    </ligand>
</feature>
<dbReference type="Gene3D" id="3.40.50.720">
    <property type="entry name" value="NAD(P)-binding Rossmann-like Domain"/>
    <property type="match status" value="1"/>
</dbReference>
<sequence>MSMNDTNTTTADYNMTGDNDRSNVLVLGAGNFGTSLSFHLASMNETVKMWSRDQKVVTSINEDHVNSKYLTQVTLPDNLSAVGPEMNKQHFKACDVILMSIPTQHLRNILAKVKPFVKKRHLLIMANKGIENSTLDLPCTILKDCLGETIANNAVYLSGPSFAAEIVLKEPTCVAVASKNSERLEWAQRIFHCPHFRVYPCNDVVGVELAGSIKNVLAIASGISTGLGYQSNTRAALLTRGLSEMTRMGVKMGCDPLTMSGLAGIGDLFLTCTSEKSRNFTVGFKLAKGESLESITKTLGSVAEGVATAKSAYELCRKLKVYSPIIDEVYKILYENKDAKEAVNDLLETEPLHELHMIR</sequence>
<dbReference type="NCBIfam" id="NF000940">
    <property type="entry name" value="PRK00094.1-2"/>
    <property type="match status" value="1"/>
</dbReference>
<keyword evidence="3 10" id="KW-0520">NAD</keyword>
<dbReference type="GO" id="GO:0141152">
    <property type="term" value="F:glycerol-3-phosphate dehydrogenase (NAD+) activity"/>
    <property type="evidence" value="ECO:0007669"/>
    <property type="project" value="UniProtKB-UniRule"/>
</dbReference>
<evidence type="ECO:0000256" key="12">
    <source>
        <dbReference type="RuleBase" id="RU361243"/>
    </source>
</evidence>
<dbReference type="InterPro" id="IPR036291">
    <property type="entry name" value="NAD(P)-bd_dom_sf"/>
</dbReference>
<reference evidence="15 16" key="1">
    <citation type="submission" date="2024-03" db="EMBL/GenBank/DDBJ databases">
        <title>The Acrasis kona genome and developmental transcriptomes reveal deep origins of eukaryotic multicellular pathways.</title>
        <authorList>
            <person name="Sheikh S."/>
            <person name="Fu C.-J."/>
            <person name="Brown M.W."/>
            <person name="Baldauf S.L."/>
        </authorList>
    </citation>
    <scope>NUCLEOTIDE SEQUENCE [LARGE SCALE GENOMIC DNA]</scope>
    <source>
        <strain evidence="15 16">ATCC MYA-3509</strain>
    </source>
</reference>
<dbReference type="HAMAP" id="MF_00394">
    <property type="entry name" value="NAD_Glyc3P_dehydrog"/>
    <property type="match status" value="1"/>
</dbReference>
<dbReference type="PANTHER" id="PTHR11728">
    <property type="entry name" value="GLYCEROL-3-PHOSPHATE DEHYDROGENASE"/>
    <property type="match status" value="1"/>
</dbReference>
<feature type="domain" description="Glycerol-3-phosphate dehydrogenase NAD-dependent N-terminal" evidence="13">
    <location>
        <begin position="24"/>
        <end position="182"/>
    </location>
</feature>
<evidence type="ECO:0000256" key="1">
    <source>
        <dbReference type="ARBA" id="ARBA00011009"/>
    </source>
</evidence>
<dbReference type="Gene3D" id="1.10.1040.10">
    <property type="entry name" value="N-(1-d-carboxylethyl)-l-norvaline Dehydrogenase, domain 2"/>
    <property type="match status" value="1"/>
</dbReference>
<dbReference type="SUPFAM" id="SSF48179">
    <property type="entry name" value="6-phosphogluconate dehydrogenase C-terminal domain-like"/>
    <property type="match status" value="1"/>
</dbReference>
<name>A0AAW2YXM9_9EUKA</name>
<feature type="binding site" evidence="9">
    <location>
        <begin position="278"/>
        <end position="279"/>
    </location>
    <ligand>
        <name>substrate</name>
    </ligand>
</feature>
<organism evidence="15 16">
    <name type="scientific">Acrasis kona</name>
    <dbReference type="NCBI Taxonomy" id="1008807"/>
    <lineage>
        <taxon>Eukaryota</taxon>
        <taxon>Discoba</taxon>
        <taxon>Heterolobosea</taxon>
        <taxon>Tetramitia</taxon>
        <taxon>Eutetramitia</taxon>
        <taxon>Acrasidae</taxon>
        <taxon>Acrasis</taxon>
    </lineage>
</organism>
<dbReference type="GO" id="GO:0005829">
    <property type="term" value="C:cytosol"/>
    <property type="evidence" value="ECO:0007669"/>
    <property type="project" value="TreeGrafter"/>
</dbReference>
<keyword evidence="7" id="KW-0327">Glycosome</keyword>
<dbReference type="PIRSF" id="PIRSF000114">
    <property type="entry name" value="Glycerol-3-P_dh"/>
    <property type="match status" value="1"/>
</dbReference>
<dbReference type="InterPro" id="IPR006109">
    <property type="entry name" value="G3P_DH_NAD-dep_C"/>
</dbReference>
<dbReference type="PRINTS" id="PR00077">
    <property type="entry name" value="GPDHDRGNASE"/>
</dbReference>
<evidence type="ECO:0000256" key="10">
    <source>
        <dbReference type="PIRSR" id="PIRSR000114-3"/>
    </source>
</evidence>
<evidence type="ECO:0000256" key="2">
    <source>
        <dbReference type="ARBA" id="ARBA00023002"/>
    </source>
</evidence>
<dbReference type="GO" id="GO:0046168">
    <property type="term" value="P:glycerol-3-phosphate catabolic process"/>
    <property type="evidence" value="ECO:0007669"/>
    <property type="project" value="UniProtKB-UniRule"/>
</dbReference>
<feature type="binding site" evidence="10">
    <location>
        <position position="163"/>
    </location>
    <ligand>
        <name>NAD(+)</name>
        <dbReference type="ChEBI" id="CHEBI:57540"/>
    </ligand>
</feature>
<dbReference type="Proteomes" id="UP001431209">
    <property type="component" value="Unassembled WGS sequence"/>
</dbReference>
<dbReference type="GO" id="GO:0051287">
    <property type="term" value="F:NAD binding"/>
    <property type="evidence" value="ECO:0007669"/>
    <property type="project" value="UniProtKB-UniRule"/>
</dbReference>
<comment type="catalytic activity">
    <reaction evidence="5 12">
        <text>sn-glycerol 3-phosphate + NAD(+) = dihydroxyacetone phosphate + NADH + H(+)</text>
        <dbReference type="Rhea" id="RHEA:11092"/>
        <dbReference type="ChEBI" id="CHEBI:15378"/>
        <dbReference type="ChEBI" id="CHEBI:57540"/>
        <dbReference type="ChEBI" id="CHEBI:57597"/>
        <dbReference type="ChEBI" id="CHEBI:57642"/>
        <dbReference type="ChEBI" id="CHEBI:57945"/>
        <dbReference type="EC" id="1.1.1.8"/>
    </reaction>
</comment>
<evidence type="ECO:0000259" key="14">
    <source>
        <dbReference type="Pfam" id="PF07479"/>
    </source>
</evidence>
<dbReference type="InterPro" id="IPR008927">
    <property type="entry name" value="6-PGluconate_DH-like_C_sf"/>
</dbReference>
<dbReference type="FunFam" id="1.10.1040.10:FF:000001">
    <property type="entry name" value="Glycerol-3-phosphate dehydrogenase [NAD(P)+]"/>
    <property type="match status" value="1"/>
</dbReference>
<feature type="binding site" evidence="10">
    <location>
        <position position="278"/>
    </location>
    <ligand>
        <name>NAD(+)</name>
        <dbReference type="ChEBI" id="CHEBI:57540"/>
    </ligand>
</feature>
<comment type="similarity">
    <text evidence="1 11">Belongs to the NAD-dependent glycerol-3-phosphate dehydrogenase family.</text>
</comment>
<feature type="binding site" evidence="9">
    <location>
        <position position="128"/>
    </location>
    <ligand>
        <name>substrate</name>
    </ligand>
</feature>
<evidence type="ECO:0000256" key="3">
    <source>
        <dbReference type="ARBA" id="ARBA00023027"/>
    </source>
</evidence>
<evidence type="ECO:0000256" key="8">
    <source>
        <dbReference type="PIRSR" id="PIRSR000114-1"/>
    </source>
</evidence>
<keyword evidence="2 11" id="KW-0560">Oxidoreductase</keyword>
<proteinExistence type="inferred from homology"/>
<gene>
    <name evidence="15" type="ORF">AKO1_013686</name>
</gene>
<dbReference type="InterPro" id="IPR011128">
    <property type="entry name" value="G3P_DH_NAD-dep_N"/>
</dbReference>
<feature type="domain" description="Glycerol-3-phosphate dehydrogenase NAD-dependent C-terminal" evidence="14">
    <location>
        <begin position="203"/>
        <end position="343"/>
    </location>
</feature>
<dbReference type="PANTHER" id="PTHR11728:SF1">
    <property type="entry name" value="GLYCEROL-3-PHOSPHATE DEHYDROGENASE [NAD(+)] 2, CHLOROPLASTIC"/>
    <property type="match status" value="1"/>
</dbReference>
<feature type="active site" description="Proton acceptor" evidence="8">
    <location>
        <position position="214"/>
    </location>
</feature>
<dbReference type="GO" id="GO:0005975">
    <property type="term" value="P:carbohydrate metabolic process"/>
    <property type="evidence" value="ECO:0007669"/>
    <property type="project" value="InterPro"/>
</dbReference>
<dbReference type="InterPro" id="IPR006168">
    <property type="entry name" value="G3P_DH_NAD-dep"/>
</dbReference>
<keyword evidence="4" id="KW-0576">Peroxisome</keyword>
<dbReference type="Pfam" id="PF07479">
    <property type="entry name" value="NAD_Gly3P_dh_C"/>
    <property type="match status" value="1"/>
</dbReference>
<evidence type="ECO:0000256" key="11">
    <source>
        <dbReference type="RuleBase" id="RU000437"/>
    </source>
</evidence>